<feature type="chain" id="PRO_5035297082" description="Right handed beta helix domain-containing protein" evidence="2">
    <location>
        <begin position="23"/>
        <end position="377"/>
    </location>
</feature>
<proteinExistence type="predicted"/>
<evidence type="ECO:0000313" key="4">
    <source>
        <dbReference type="Proteomes" id="UP000708208"/>
    </source>
</evidence>
<organism evidence="3 4">
    <name type="scientific">Allacma fusca</name>
    <dbReference type="NCBI Taxonomy" id="39272"/>
    <lineage>
        <taxon>Eukaryota</taxon>
        <taxon>Metazoa</taxon>
        <taxon>Ecdysozoa</taxon>
        <taxon>Arthropoda</taxon>
        <taxon>Hexapoda</taxon>
        <taxon>Collembola</taxon>
        <taxon>Symphypleona</taxon>
        <taxon>Sminthuridae</taxon>
        <taxon>Allacma</taxon>
    </lineage>
</organism>
<dbReference type="EMBL" id="CAJVCH010041493">
    <property type="protein sequence ID" value="CAG7716814.1"/>
    <property type="molecule type" value="Genomic_DNA"/>
</dbReference>
<evidence type="ECO:0000256" key="2">
    <source>
        <dbReference type="SAM" id="SignalP"/>
    </source>
</evidence>
<feature type="compositionally biased region" description="Low complexity" evidence="1">
    <location>
        <begin position="322"/>
        <end position="356"/>
    </location>
</feature>
<gene>
    <name evidence="3" type="ORF">AFUS01_LOCUS6302</name>
</gene>
<dbReference type="AlphaFoldDB" id="A0A8J2JZ92"/>
<keyword evidence="4" id="KW-1185">Reference proteome</keyword>
<comment type="caution">
    <text evidence="3">The sequence shown here is derived from an EMBL/GenBank/DDBJ whole genome shotgun (WGS) entry which is preliminary data.</text>
</comment>
<reference evidence="3" key="1">
    <citation type="submission" date="2021-06" db="EMBL/GenBank/DDBJ databases">
        <authorList>
            <person name="Hodson N. C."/>
            <person name="Mongue J. A."/>
            <person name="Jaron S. K."/>
        </authorList>
    </citation>
    <scope>NUCLEOTIDE SEQUENCE</scope>
</reference>
<feature type="compositionally biased region" description="Low complexity" evidence="1">
    <location>
        <begin position="259"/>
        <end position="308"/>
    </location>
</feature>
<feature type="compositionally biased region" description="Polar residues" evidence="1">
    <location>
        <begin position="309"/>
        <end position="321"/>
    </location>
</feature>
<protein>
    <recommendedName>
        <fullName evidence="5">Right handed beta helix domain-containing protein</fullName>
    </recommendedName>
</protein>
<dbReference type="OrthoDB" id="8249910at2759"/>
<name>A0A8J2JZ92_9HEXA</name>
<keyword evidence="2" id="KW-0732">Signal</keyword>
<accession>A0A8J2JZ92</accession>
<evidence type="ECO:0008006" key="5">
    <source>
        <dbReference type="Google" id="ProtNLM"/>
    </source>
</evidence>
<sequence length="377" mass="39075">MWSYQLTAVAIVLIASGYSAQARIVKAGPAELQSALDSASPGDTIQLLPTTYNGEYFINKDASPNVPITLTGDTNSTIVSEGSTGITVRGSNWVLKSFKITGPAIGVLVEGTGNSLEGLVIQGVGQGIVVRGPDNKIKSCVISEAGSGVVLESGDRTTMQYNSINIQTPAIIVSEQTCCGLLDGNVANGVFEVKGNGYTLMNNVANHGLHISGCDNSAAGNVANGASFPKQCELKDLGGNVYRGTGPNDTDEPSRNTVNGNNGNYNGNPPNNNYNGNPPNNNNNGQYQNSNGQSQNNNGQYQNNNGPNTSNGIPTNNGQYQNNNGPSTSNGIPNNNGPSAPSNPSNNGHNSGSQGSYATNPGGQGKPPCRCSCEWQY</sequence>
<feature type="region of interest" description="Disordered" evidence="1">
    <location>
        <begin position="239"/>
        <end position="367"/>
    </location>
</feature>
<dbReference type="Proteomes" id="UP000708208">
    <property type="component" value="Unassembled WGS sequence"/>
</dbReference>
<evidence type="ECO:0000256" key="1">
    <source>
        <dbReference type="SAM" id="MobiDB-lite"/>
    </source>
</evidence>
<feature type="signal peptide" evidence="2">
    <location>
        <begin position="1"/>
        <end position="22"/>
    </location>
</feature>
<evidence type="ECO:0000313" key="3">
    <source>
        <dbReference type="EMBL" id="CAG7716814.1"/>
    </source>
</evidence>